<feature type="coiled-coil region" evidence="1">
    <location>
        <begin position="415"/>
        <end position="442"/>
    </location>
</feature>
<feature type="region of interest" description="Disordered" evidence="2">
    <location>
        <begin position="992"/>
        <end position="1024"/>
    </location>
</feature>
<dbReference type="STRING" id="578459.A0A194S1K7"/>
<dbReference type="InterPro" id="IPR013665">
    <property type="entry name" value="Sfi1_dom"/>
</dbReference>
<dbReference type="AlphaFoldDB" id="A0A194S1K7"/>
<feature type="region of interest" description="Disordered" evidence="2">
    <location>
        <begin position="1"/>
        <end position="24"/>
    </location>
</feature>
<feature type="compositionally biased region" description="Basic and acidic residues" evidence="2">
    <location>
        <begin position="1176"/>
        <end position="1186"/>
    </location>
</feature>
<feature type="compositionally biased region" description="Low complexity" evidence="2">
    <location>
        <begin position="999"/>
        <end position="1024"/>
    </location>
</feature>
<evidence type="ECO:0000256" key="1">
    <source>
        <dbReference type="SAM" id="Coils"/>
    </source>
</evidence>
<organism evidence="4 5">
    <name type="scientific">Rhodotorula graminis (strain WP1)</name>
    <dbReference type="NCBI Taxonomy" id="578459"/>
    <lineage>
        <taxon>Eukaryota</taxon>
        <taxon>Fungi</taxon>
        <taxon>Dikarya</taxon>
        <taxon>Basidiomycota</taxon>
        <taxon>Pucciniomycotina</taxon>
        <taxon>Microbotryomycetes</taxon>
        <taxon>Sporidiobolales</taxon>
        <taxon>Sporidiobolaceae</taxon>
        <taxon>Rhodotorula</taxon>
    </lineage>
</organism>
<sequence>MAPHPGPHAAVASSSSSSSLSTFPRLTAAQRRRIEDTLAHLEPHATTWADLTRAQHRLAQQDPNRRGGDDDDDDGLYELWLKLVWQQGVTWHDKWAAAQHPHASPSPAAPATRNHRRRPSDNLDLLRRKLDRVSLDPPEPRRPPDRAQSTPPRPLLVHRTAPAPPGGYSSSDDQYAGVPARRPRRTSLLDARLLEARTQRHPPPRGDPATTDDADEAQRARPALRTRSSFVRPRPPPVDDGDDALLGASPVHGPLHSTPAPRRRSYTSTPRAAAPSVLPTSPPPPAPLSPSRHPLLHARLSALSHPRDAVDAPPPPPAPAPSSPDLGALALSFSRLRLLLPTFAHWSALAAFHASRTATLAERRAAWLARCALRTWRARVERTRELERRGEAVARERERTRDERVRRAALEAWRARRAERELERDDERRRAERDERERALRRARDGAARVVERGRASRALAVWQGRAREARAERFRVGALGRAAVRVWVDAAERRRARNGALGEVASEQWAASEARRARGAWAGWLRKTAFRVREHELVRRREGDLKRDVWDTWADKKRQADHDARLSSIASTHHARHLASLALAQWRTRLSHLTRLSRAADARAQALVAQRAASSLVTWRLSTRLSLLARARSHALAESALGAWSAAYEHVEVELAGRADALVARTGAQLRAVTFGAWHEATQQRARLEVAAQGVDRARVLRRVVGRWKAREEAQRVQARRADVVRDFMQVRGAWRTWCEMAWDGRRARWEGERRTARKKEAFDFWLSQARQKVRDEQLVVRVQEQQAKRILATTLEAWKARVIVRKSLEQDASTFFGRKAVLSAFTRWTAQAYRAEDRLVLADEHRAVKLEELRDRIFHAWLLSTRRSSTLRHRLSGLLAARDQRLKVVAYDAWRDKALEGRERATVVRREARERAQALEHWKGRTKTLIAIQHHNYVLAAATLAGWRKWTMPADLVLRAVETDHGAITSGALQVWRIKTGAKRALKSLSGRMRLANSPGSSPPSRLSPSNRPPHSATTSPAPAPAALALTALPPNSAPSASIDASFASLSASTTPTTHRPSPSPSLRRLSSARAPSAAAPAPSSRPRLAAEYGSSSGLVARAEPKPRTARSHSIVSRLSGRSARSLPGPGGGRSADHVFSSSDEEDDGGSEDGRWRRRGARETGTRSEGGGVGEREGGQRDVRGEYAALRARLRAAAVAAKGR</sequence>
<dbReference type="OrthoDB" id="2534627at2759"/>
<evidence type="ECO:0000259" key="3">
    <source>
        <dbReference type="Pfam" id="PF08457"/>
    </source>
</evidence>
<proteinExistence type="predicted"/>
<protein>
    <recommendedName>
        <fullName evidence="3">Sfi1 spindle body domain-containing protein</fullName>
    </recommendedName>
</protein>
<name>A0A194S1K7_RHOGW</name>
<evidence type="ECO:0000256" key="2">
    <source>
        <dbReference type="SAM" id="MobiDB-lite"/>
    </source>
</evidence>
<evidence type="ECO:0000313" key="5">
    <source>
        <dbReference type="Proteomes" id="UP000053890"/>
    </source>
</evidence>
<feature type="region of interest" description="Disordered" evidence="2">
    <location>
        <begin position="97"/>
        <end position="293"/>
    </location>
</feature>
<gene>
    <name evidence="4" type="ORF">RHOBADRAFT_53577</name>
</gene>
<dbReference type="RefSeq" id="XP_018270657.1">
    <property type="nucleotide sequence ID" value="XM_018416901.1"/>
</dbReference>
<feature type="compositionally biased region" description="Low complexity" evidence="2">
    <location>
        <begin position="1053"/>
        <end position="1093"/>
    </location>
</feature>
<keyword evidence="5" id="KW-1185">Reference proteome</keyword>
<dbReference type="EMBL" id="KQ474079">
    <property type="protein sequence ID" value="KPV74608.1"/>
    <property type="molecule type" value="Genomic_DNA"/>
</dbReference>
<accession>A0A194S1K7</accession>
<feature type="region of interest" description="Disordered" evidence="2">
    <location>
        <begin position="304"/>
        <end position="323"/>
    </location>
</feature>
<reference evidence="4 5" key="1">
    <citation type="journal article" date="2015" name="Front. Microbiol.">
        <title>Genome sequence of the plant growth promoting endophytic yeast Rhodotorula graminis WP1.</title>
        <authorList>
            <person name="Firrincieli A."/>
            <person name="Otillar R."/>
            <person name="Salamov A."/>
            <person name="Schmutz J."/>
            <person name="Khan Z."/>
            <person name="Redman R.S."/>
            <person name="Fleck N.D."/>
            <person name="Lindquist E."/>
            <person name="Grigoriev I.V."/>
            <person name="Doty S.L."/>
        </authorList>
    </citation>
    <scope>NUCLEOTIDE SEQUENCE [LARGE SCALE GENOMIC DNA]</scope>
    <source>
        <strain evidence="4 5">WP1</strain>
    </source>
</reference>
<feature type="domain" description="Sfi1 spindle body" evidence="3">
    <location>
        <begin position="614"/>
        <end position="865"/>
    </location>
</feature>
<feature type="region of interest" description="Disordered" evidence="2">
    <location>
        <begin position="1053"/>
        <end position="1186"/>
    </location>
</feature>
<evidence type="ECO:0000313" key="4">
    <source>
        <dbReference type="EMBL" id="KPV74608.1"/>
    </source>
</evidence>
<keyword evidence="1" id="KW-0175">Coiled coil</keyword>
<feature type="compositionally biased region" description="Basic and acidic residues" evidence="2">
    <location>
        <begin position="119"/>
        <end position="145"/>
    </location>
</feature>
<feature type="compositionally biased region" description="Pro residues" evidence="2">
    <location>
        <begin position="312"/>
        <end position="322"/>
    </location>
</feature>
<dbReference type="Proteomes" id="UP000053890">
    <property type="component" value="Unassembled WGS sequence"/>
</dbReference>
<feature type="compositionally biased region" description="Low complexity" evidence="2">
    <location>
        <begin position="97"/>
        <end position="111"/>
    </location>
</feature>
<dbReference type="GeneID" id="28977349"/>
<dbReference type="Pfam" id="PF08457">
    <property type="entry name" value="Sfi1"/>
    <property type="match status" value="1"/>
</dbReference>
<dbReference type="OMA" id="RFFNGWR"/>